<dbReference type="Gene3D" id="3.30.40.10">
    <property type="entry name" value="Zinc/RING finger domain, C3HC4 (zinc finger)"/>
    <property type="match status" value="1"/>
</dbReference>
<evidence type="ECO:0000313" key="5">
    <source>
        <dbReference type="EMBL" id="CAI2383587.1"/>
    </source>
</evidence>
<feature type="compositionally biased region" description="Basic and acidic residues" evidence="3">
    <location>
        <begin position="652"/>
        <end position="662"/>
    </location>
</feature>
<feature type="compositionally biased region" description="Basic and acidic residues" evidence="3">
    <location>
        <begin position="671"/>
        <end position="680"/>
    </location>
</feature>
<evidence type="ECO:0000256" key="1">
    <source>
        <dbReference type="ARBA" id="ARBA00022723"/>
    </source>
</evidence>
<evidence type="ECO:0000256" key="3">
    <source>
        <dbReference type="SAM" id="MobiDB-lite"/>
    </source>
</evidence>
<dbReference type="GO" id="GO:0008270">
    <property type="term" value="F:zinc ion binding"/>
    <property type="evidence" value="ECO:0007669"/>
    <property type="project" value="UniProtKB-KW"/>
</dbReference>
<keyword evidence="2" id="KW-0863">Zinc-finger</keyword>
<feature type="compositionally biased region" description="Basic and acidic residues" evidence="3">
    <location>
        <begin position="622"/>
        <end position="642"/>
    </location>
</feature>
<dbReference type="InterPro" id="IPR013083">
    <property type="entry name" value="Znf_RING/FYVE/PHD"/>
</dbReference>
<gene>
    <name evidence="5" type="ORF">ECRASSUSDP1_LOCUS25092</name>
</gene>
<dbReference type="EMBL" id="CAMPGE010025871">
    <property type="protein sequence ID" value="CAI2383587.1"/>
    <property type="molecule type" value="Genomic_DNA"/>
</dbReference>
<dbReference type="AlphaFoldDB" id="A0AAD2D7F4"/>
<protein>
    <recommendedName>
        <fullName evidence="4">B box-type domain-containing protein</fullName>
    </recommendedName>
</protein>
<evidence type="ECO:0000313" key="6">
    <source>
        <dbReference type="Proteomes" id="UP001295684"/>
    </source>
</evidence>
<dbReference type="InterPro" id="IPR000315">
    <property type="entry name" value="Znf_B-box"/>
</dbReference>
<evidence type="ECO:0000256" key="2">
    <source>
        <dbReference type="PROSITE-ProRule" id="PRU00024"/>
    </source>
</evidence>
<keyword evidence="6" id="KW-1185">Reference proteome</keyword>
<keyword evidence="1" id="KW-0479">Metal-binding</keyword>
<comment type="caution">
    <text evidence="5">The sequence shown here is derived from an EMBL/GenBank/DDBJ whole genome shotgun (WGS) entry which is preliminary data.</text>
</comment>
<dbReference type="SUPFAM" id="SSF57850">
    <property type="entry name" value="RING/U-box"/>
    <property type="match status" value="1"/>
</dbReference>
<proteinExistence type="predicted"/>
<accession>A0AAD2D7F4</accession>
<dbReference type="Proteomes" id="UP001295684">
    <property type="component" value="Unassembled WGS sequence"/>
</dbReference>
<dbReference type="CDD" id="cd19756">
    <property type="entry name" value="Bbox2"/>
    <property type="match status" value="1"/>
</dbReference>
<feature type="compositionally biased region" description="Polar residues" evidence="3">
    <location>
        <begin position="573"/>
        <end position="588"/>
    </location>
</feature>
<reference evidence="5" key="1">
    <citation type="submission" date="2023-07" db="EMBL/GenBank/DDBJ databases">
        <authorList>
            <consortium name="AG Swart"/>
            <person name="Singh M."/>
            <person name="Singh A."/>
            <person name="Seah K."/>
            <person name="Emmerich C."/>
        </authorList>
    </citation>
    <scope>NUCLEOTIDE SEQUENCE</scope>
    <source>
        <strain evidence="5">DP1</strain>
    </source>
</reference>
<evidence type="ECO:0000259" key="4">
    <source>
        <dbReference type="PROSITE" id="PS50119"/>
    </source>
</evidence>
<feature type="region of interest" description="Disordered" evidence="3">
    <location>
        <begin position="567"/>
        <end position="588"/>
    </location>
</feature>
<dbReference type="SUPFAM" id="SSF57845">
    <property type="entry name" value="B-box zinc-binding domain"/>
    <property type="match status" value="1"/>
</dbReference>
<sequence>MSESNEERIKLKLDTDQDENDMWPIQKDSDVCNLNKYIESTFHVQRSPDSSTSDHIFKDQTNFYNNKKEEYFSGSKNFEDKITLSENKIPSEQSKKLRVKSAQLIEEISTHSEQNRHCDSTLNDRMESRESSMDENEYRCQKCECLFDEKSHLPLGLPSGHYFCKECIIRLQIQKARGMEMNFKIPKDISRLPVLSMLINKSTVRNTTASNSKLFTKNVKESLSSVRENTKELKLCSKHKSEKLLYYCENTSEIMCVYCAFETKQSTPDFQITEVHKKLDKLLLPLSAGLDKKMSVLKNQLNSLKSLISTQKACTVSMITKEYTNLIERIQTERQNEIEKATKQFEQTMKELEGHENNAIAKIKKFSQFVHETSGLINKIPHKGLSKMDYENIQEVYQVVKQDFDELKFEPQSLNVFRFQKSLHRYDCGKLKLVPVKEIQQNCFEDRIHKKNLQTEKQRVDEFKDIKEEEDNLEGYFSSSRAPTFGKIKSHGQTKVKSNFIPSPSKDMIFDNADKESDNLLDDSSLCIPITPIDNYMESPQTNSKNFKDEENLLRNIPNNLQAFKHQELGKLNQKSSSPMKRFGSRNNDYKQLTQDWIDQDLNGYIKPKDNSQRLDTKIQQHLKNEDTKNPYKTLEAHENQKPQEMNQYFRNKSEDRMEQKRNKSKRKRNERSLKGERQPTGESKFFDNTQDFQRYLPSQEIDVENHRKEIEQRYNFERALSCDMKTSDVCEDNSKDYKRKFYKNVRNNEFKNYHKKDGNTSSSGMDSFFLENLPGRKQPKKYAPDKCRIGPKIGSKLSRDQFITQSRTAKGLFSNNEAINSRKNYFQKLGENLKKQSVDYSRSSINENEGIVETKKYQSSKMGKRSLFSSVMPGFHK</sequence>
<name>A0AAD2D7F4_EUPCR</name>
<keyword evidence="2" id="KW-0862">Zinc</keyword>
<dbReference type="Gene3D" id="3.30.160.60">
    <property type="entry name" value="Classic Zinc Finger"/>
    <property type="match status" value="1"/>
</dbReference>
<organism evidence="5 6">
    <name type="scientific">Euplotes crassus</name>
    <dbReference type="NCBI Taxonomy" id="5936"/>
    <lineage>
        <taxon>Eukaryota</taxon>
        <taxon>Sar</taxon>
        <taxon>Alveolata</taxon>
        <taxon>Ciliophora</taxon>
        <taxon>Intramacronucleata</taxon>
        <taxon>Spirotrichea</taxon>
        <taxon>Hypotrichia</taxon>
        <taxon>Euplotida</taxon>
        <taxon>Euplotidae</taxon>
        <taxon>Moneuplotes</taxon>
    </lineage>
</organism>
<feature type="domain" description="B box-type" evidence="4">
    <location>
        <begin position="231"/>
        <end position="259"/>
    </location>
</feature>
<feature type="region of interest" description="Disordered" evidence="3">
    <location>
        <begin position="622"/>
        <end position="686"/>
    </location>
</feature>
<dbReference type="PROSITE" id="PS50119">
    <property type="entry name" value="ZF_BBOX"/>
    <property type="match status" value="1"/>
</dbReference>